<comment type="subcellular location">
    <subcellularLocation>
        <location evidence="4">Cytoplasm</location>
    </subcellularLocation>
    <text evidence="4">Assembles at midcell at the inner surface of the cytoplasmic membrane.</text>
</comment>
<dbReference type="Pfam" id="PF00091">
    <property type="entry name" value="Tubulin"/>
    <property type="match status" value="1"/>
</dbReference>
<organism evidence="9 10">
    <name type="scientific">Brevundimonas vesicularis</name>
    <name type="common">Pseudomonas vesicularis</name>
    <dbReference type="NCBI Taxonomy" id="41276"/>
    <lineage>
        <taxon>Bacteria</taxon>
        <taxon>Pseudomonadati</taxon>
        <taxon>Pseudomonadota</taxon>
        <taxon>Alphaproteobacteria</taxon>
        <taxon>Caulobacterales</taxon>
        <taxon>Caulobacteraceae</taxon>
        <taxon>Brevundimonas</taxon>
    </lineage>
</organism>
<dbReference type="HAMAP" id="MF_00909">
    <property type="entry name" value="FtsZ"/>
    <property type="match status" value="1"/>
</dbReference>
<feature type="binding site" evidence="4">
    <location>
        <position position="194"/>
    </location>
    <ligand>
        <name>GTP</name>
        <dbReference type="ChEBI" id="CHEBI:37565"/>
    </ligand>
</feature>
<name>A0A2X1DF42_BREVE</name>
<reference evidence="9 10" key="1">
    <citation type="submission" date="2018-06" db="EMBL/GenBank/DDBJ databases">
        <authorList>
            <consortium name="Pathogen Informatics"/>
            <person name="Doyle S."/>
        </authorList>
    </citation>
    <scope>NUCLEOTIDE SEQUENCE [LARGE SCALE GENOMIC DNA]</scope>
    <source>
        <strain evidence="9 10">NCTC11166</strain>
    </source>
</reference>
<comment type="similarity">
    <text evidence="1 4 6">Belongs to the FtsZ family.</text>
</comment>
<feature type="binding site" evidence="4">
    <location>
        <begin position="28"/>
        <end position="32"/>
    </location>
    <ligand>
        <name>GTP</name>
        <dbReference type="ChEBI" id="CHEBI:37565"/>
    </ligand>
</feature>
<feature type="domain" description="Tubulin/FtsZ GTPase" evidence="7">
    <location>
        <begin position="20"/>
        <end position="212"/>
    </location>
</feature>
<dbReference type="SUPFAM" id="SSF55307">
    <property type="entry name" value="Tubulin C-terminal domain-like"/>
    <property type="match status" value="1"/>
</dbReference>
<evidence type="ECO:0000256" key="1">
    <source>
        <dbReference type="ARBA" id="ARBA00009690"/>
    </source>
</evidence>
<dbReference type="PRINTS" id="PR00423">
    <property type="entry name" value="CELLDVISFTSZ"/>
</dbReference>
<keyword evidence="2 4" id="KW-0547">Nucleotide-binding</keyword>
<evidence type="ECO:0000256" key="4">
    <source>
        <dbReference type="HAMAP-Rule" id="MF_00909"/>
    </source>
</evidence>
<dbReference type="GO" id="GO:0000917">
    <property type="term" value="P:division septum assembly"/>
    <property type="evidence" value="ECO:0007669"/>
    <property type="project" value="UniProtKB-KW"/>
</dbReference>
<dbReference type="AlphaFoldDB" id="A0A2X1DF42"/>
<dbReference type="PROSITE" id="PS01135">
    <property type="entry name" value="FTSZ_2"/>
    <property type="match status" value="1"/>
</dbReference>
<feature type="binding site" evidence="4">
    <location>
        <position position="146"/>
    </location>
    <ligand>
        <name>GTP</name>
        <dbReference type="ChEBI" id="CHEBI:37565"/>
    </ligand>
</feature>
<dbReference type="SMART" id="SM00865">
    <property type="entry name" value="Tubulin_C"/>
    <property type="match status" value="1"/>
</dbReference>
<dbReference type="InterPro" id="IPR020805">
    <property type="entry name" value="Cell_div_FtsZ_CS"/>
</dbReference>
<dbReference type="InterPro" id="IPR008280">
    <property type="entry name" value="Tub_FtsZ_C"/>
</dbReference>
<dbReference type="InterPro" id="IPR000158">
    <property type="entry name" value="Cell_div_FtsZ"/>
</dbReference>
<dbReference type="NCBIfam" id="TIGR00065">
    <property type="entry name" value="ftsZ"/>
    <property type="match status" value="1"/>
</dbReference>
<dbReference type="GO" id="GO:0003924">
    <property type="term" value="F:GTPase activity"/>
    <property type="evidence" value="ECO:0007669"/>
    <property type="project" value="UniProtKB-UniRule"/>
</dbReference>
<dbReference type="SUPFAM" id="SSF52490">
    <property type="entry name" value="Tubulin nucleotide-binding domain-like"/>
    <property type="match status" value="1"/>
</dbReference>
<dbReference type="InterPro" id="IPR018316">
    <property type="entry name" value="Tubulin/FtsZ_2-layer-sand-dom"/>
</dbReference>
<dbReference type="Proteomes" id="UP000251186">
    <property type="component" value="Unassembled WGS sequence"/>
</dbReference>
<evidence type="ECO:0000259" key="8">
    <source>
        <dbReference type="SMART" id="SM00865"/>
    </source>
</evidence>
<sequence>MGIEFVGQEDSRSETGSPVLIRVVGVGGGGCNAVKHMSDFDLQGVELICANTDLQALRNSPVQQKLQLGVETTRGMGAGSQPEVGRAAAEEDRKRIREVLEGADMIFIAAGMGGGTGTGAAPVIAEVAREIGITTLAIVTKPFDFEGSRRMRIAEQGVEALKANVDCLVVIPNERISEVMSDDMPMNEAFRAVDDVLKNGVRSIVGVIQKHGQLNIDFADIKTIMSARGIAILGSGEAQGPDRAATATHKAISSPLLENIDISRATGIMFSVSARKVTKKDFTTAGKLIESALHYPDPLVIAGMYDDESIPEDVVRVTLLATGISDEEDAFDSGNLFGFGTPNNAQTIPAAEMPINPAAENTQKVGQKGDGHLSGLNIPSILRRKAK</sequence>
<dbReference type="SMART" id="SM00864">
    <property type="entry name" value="Tubulin"/>
    <property type="match status" value="1"/>
</dbReference>
<dbReference type="RefSeq" id="WP_112863921.1">
    <property type="nucleotide sequence ID" value="NZ_UAQP01000028.1"/>
</dbReference>
<keyword evidence="4 6" id="KW-0717">Septation</keyword>
<evidence type="ECO:0000313" key="10">
    <source>
        <dbReference type="Proteomes" id="UP000251186"/>
    </source>
</evidence>
<accession>A0A2X1DF42</accession>
<evidence type="ECO:0000313" key="9">
    <source>
        <dbReference type="EMBL" id="SPU57686.1"/>
    </source>
</evidence>
<comment type="function">
    <text evidence="4 6">Essential cell division protein that forms a contractile ring structure (Z ring) at the future cell division site. The regulation of the ring assembly controls the timing and the location of cell division. One of the functions of the FtsZ ring is to recruit other cell division proteins to the septum to produce a new cell wall between the dividing cells. Binds GTP and shows GTPase activity.</text>
</comment>
<dbReference type="GO" id="GO:0043093">
    <property type="term" value="P:FtsZ-dependent cytokinesis"/>
    <property type="evidence" value="ECO:0007669"/>
    <property type="project" value="UniProtKB-UniRule"/>
</dbReference>
<feature type="binding site" evidence="4">
    <location>
        <begin position="115"/>
        <end position="117"/>
    </location>
    <ligand>
        <name>GTP</name>
        <dbReference type="ChEBI" id="CHEBI:37565"/>
    </ligand>
</feature>
<dbReference type="GO" id="GO:0005737">
    <property type="term" value="C:cytoplasm"/>
    <property type="evidence" value="ECO:0007669"/>
    <property type="project" value="UniProtKB-SubCell"/>
</dbReference>
<dbReference type="EMBL" id="UAQP01000028">
    <property type="protein sequence ID" value="SPU57686.1"/>
    <property type="molecule type" value="Genomic_DNA"/>
</dbReference>
<dbReference type="GO" id="GO:0005525">
    <property type="term" value="F:GTP binding"/>
    <property type="evidence" value="ECO:0007669"/>
    <property type="project" value="UniProtKB-UniRule"/>
</dbReference>
<dbReference type="PANTHER" id="PTHR30314">
    <property type="entry name" value="CELL DIVISION PROTEIN FTSZ-RELATED"/>
    <property type="match status" value="1"/>
</dbReference>
<protein>
    <recommendedName>
        <fullName evidence="4 5">Cell division protein FtsZ</fullName>
    </recommendedName>
</protein>
<keyword evidence="4" id="KW-0963">Cytoplasm</keyword>
<dbReference type="InterPro" id="IPR003008">
    <property type="entry name" value="Tubulin_FtsZ_GTPase"/>
</dbReference>
<keyword evidence="3 4" id="KW-0342">GTP-binding</keyword>
<evidence type="ECO:0000259" key="7">
    <source>
        <dbReference type="SMART" id="SM00864"/>
    </source>
</evidence>
<dbReference type="PROSITE" id="PS01134">
    <property type="entry name" value="FTSZ_1"/>
    <property type="match status" value="1"/>
</dbReference>
<dbReference type="CDD" id="cd02201">
    <property type="entry name" value="FtsZ_type1"/>
    <property type="match status" value="1"/>
</dbReference>
<dbReference type="PANTHER" id="PTHR30314:SF3">
    <property type="entry name" value="MITOCHONDRIAL DIVISION PROTEIN FSZA"/>
    <property type="match status" value="1"/>
</dbReference>
<evidence type="ECO:0000256" key="6">
    <source>
        <dbReference type="RuleBase" id="RU000631"/>
    </source>
</evidence>
<gene>
    <name evidence="4 9" type="primary">ftsZ</name>
    <name evidence="9" type="ORF">NCTC11166_03395</name>
</gene>
<feature type="domain" description="Tubulin/FtsZ 2-layer sandwich" evidence="8">
    <location>
        <begin position="214"/>
        <end position="333"/>
    </location>
</feature>
<comment type="subunit">
    <text evidence="4">Homodimer. Polymerizes to form a dynamic ring structure in a strictly GTP-dependent manner. Interacts directly with several other division proteins.</text>
</comment>
<feature type="binding site" evidence="4">
    <location>
        <position position="150"/>
    </location>
    <ligand>
        <name>GTP</name>
        <dbReference type="ChEBI" id="CHEBI:37565"/>
    </ligand>
</feature>
<dbReference type="InterPro" id="IPR045061">
    <property type="entry name" value="FtsZ/CetZ"/>
</dbReference>
<dbReference type="GO" id="GO:0032153">
    <property type="term" value="C:cell division site"/>
    <property type="evidence" value="ECO:0007669"/>
    <property type="project" value="UniProtKB-UniRule"/>
</dbReference>
<dbReference type="FunFam" id="3.40.50.1440:FF:000001">
    <property type="entry name" value="Cell division protein FtsZ"/>
    <property type="match status" value="1"/>
</dbReference>
<keyword evidence="4 6" id="KW-0131">Cell cycle</keyword>
<dbReference type="Pfam" id="PF12327">
    <property type="entry name" value="FtsZ_C"/>
    <property type="match status" value="1"/>
</dbReference>
<dbReference type="InterPro" id="IPR036525">
    <property type="entry name" value="Tubulin/FtsZ_GTPase_sf"/>
</dbReference>
<keyword evidence="4 6" id="KW-0132">Cell division</keyword>
<dbReference type="Gene3D" id="3.40.50.1440">
    <property type="entry name" value="Tubulin/FtsZ, GTPase domain"/>
    <property type="match status" value="1"/>
</dbReference>
<dbReference type="InterPro" id="IPR024757">
    <property type="entry name" value="FtsZ_C"/>
</dbReference>
<evidence type="ECO:0000256" key="2">
    <source>
        <dbReference type="ARBA" id="ARBA00022741"/>
    </source>
</evidence>
<evidence type="ECO:0000256" key="3">
    <source>
        <dbReference type="ARBA" id="ARBA00023134"/>
    </source>
</evidence>
<proteinExistence type="inferred from homology"/>
<evidence type="ECO:0000256" key="5">
    <source>
        <dbReference type="NCBIfam" id="TIGR00065"/>
    </source>
</evidence>
<dbReference type="GO" id="GO:0051258">
    <property type="term" value="P:protein polymerization"/>
    <property type="evidence" value="ECO:0007669"/>
    <property type="project" value="UniProtKB-UniRule"/>
</dbReference>